<feature type="region of interest" description="Disordered" evidence="7">
    <location>
        <begin position="906"/>
        <end position="929"/>
    </location>
</feature>
<feature type="compositionally biased region" description="Acidic residues" evidence="7">
    <location>
        <begin position="1214"/>
        <end position="1247"/>
    </location>
</feature>
<dbReference type="Proteomes" id="UP000887566">
    <property type="component" value="Unplaced"/>
</dbReference>
<dbReference type="InterPro" id="IPR011011">
    <property type="entry name" value="Znf_FYVE_PHD"/>
</dbReference>
<evidence type="ECO:0000256" key="6">
    <source>
        <dbReference type="ARBA" id="ARBA00023242"/>
    </source>
</evidence>
<name>A0A914VA73_9BILA</name>
<dbReference type="PANTHER" id="PTHR15856">
    <property type="entry name" value="PHD FINGER PROTEIN 20-RELATED"/>
    <property type="match status" value="1"/>
</dbReference>
<dbReference type="SUPFAM" id="SSF54160">
    <property type="entry name" value="Chromo domain-like"/>
    <property type="match status" value="1"/>
</dbReference>
<organism evidence="9 10">
    <name type="scientific">Plectus sambesii</name>
    <dbReference type="NCBI Taxonomy" id="2011161"/>
    <lineage>
        <taxon>Eukaryota</taxon>
        <taxon>Metazoa</taxon>
        <taxon>Ecdysozoa</taxon>
        <taxon>Nematoda</taxon>
        <taxon>Chromadorea</taxon>
        <taxon>Plectida</taxon>
        <taxon>Plectina</taxon>
        <taxon>Plectoidea</taxon>
        <taxon>Plectidae</taxon>
        <taxon>Plectus</taxon>
    </lineage>
</organism>
<feature type="region of interest" description="Disordered" evidence="7">
    <location>
        <begin position="957"/>
        <end position="990"/>
    </location>
</feature>
<keyword evidence="9" id="KW-1185">Reference proteome</keyword>
<evidence type="ECO:0000313" key="9">
    <source>
        <dbReference type="Proteomes" id="UP000887566"/>
    </source>
</evidence>
<evidence type="ECO:0000256" key="2">
    <source>
        <dbReference type="ARBA" id="ARBA00022723"/>
    </source>
</evidence>
<evidence type="ECO:0000256" key="1">
    <source>
        <dbReference type="ARBA" id="ARBA00004123"/>
    </source>
</evidence>
<evidence type="ECO:0000256" key="4">
    <source>
        <dbReference type="ARBA" id="ARBA00022771"/>
    </source>
</evidence>
<evidence type="ECO:0000313" key="10">
    <source>
        <dbReference type="WBParaSite" id="PSAMB.scaffold1699size28609.g14572.t1"/>
    </source>
</evidence>
<dbReference type="InterPro" id="IPR019786">
    <property type="entry name" value="Zinc_finger_PHD-type_CS"/>
</dbReference>
<feature type="compositionally biased region" description="Basic and acidic residues" evidence="7">
    <location>
        <begin position="972"/>
        <end position="990"/>
    </location>
</feature>
<keyword evidence="2" id="KW-0479">Metal-binding</keyword>
<feature type="compositionally biased region" description="Polar residues" evidence="7">
    <location>
        <begin position="691"/>
        <end position="701"/>
    </location>
</feature>
<feature type="compositionally biased region" description="Acidic residues" evidence="7">
    <location>
        <begin position="1178"/>
        <end position="1189"/>
    </location>
</feature>
<dbReference type="InterPro" id="IPR001965">
    <property type="entry name" value="Znf_PHD"/>
</dbReference>
<dbReference type="Pfam" id="PF20826">
    <property type="entry name" value="PHD_5"/>
    <property type="match status" value="1"/>
</dbReference>
<feature type="compositionally biased region" description="Basic residues" evidence="7">
    <location>
        <begin position="1139"/>
        <end position="1159"/>
    </location>
</feature>
<feature type="region of interest" description="Disordered" evidence="7">
    <location>
        <begin position="346"/>
        <end position="802"/>
    </location>
</feature>
<protein>
    <submittedName>
        <fullName evidence="10">C2H2-type domain-containing protein</fullName>
    </submittedName>
</protein>
<dbReference type="InterPro" id="IPR013087">
    <property type="entry name" value="Znf_C2H2_type"/>
</dbReference>
<accession>A0A914VA73</accession>
<comment type="subcellular location">
    <subcellularLocation>
        <location evidence="1">Nucleus</location>
    </subcellularLocation>
</comment>
<dbReference type="InterPro" id="IPR013083">
    <property type="entry name" value="Znf_RING/FYVE/PHD"/>
</dbReference>
<feature type="compositionally biased region" description="Basic and acidic residues" evidence="7">
    <location>
        <begin position="410"/>
        <end position="436"/>
    </location>
</feature>
<feature type="compositionally biased region" description="Polar residues" evidence="7">
    <location>
        <begin position="598"/>
        <end position="610"/>
    </location>
</feature>
<evidence type="ECO:0000256" key="5">
    <source>
        <dbReference type="ARBA" id="ARBA00022833"/>
    </source>
</evidence>
<feature type="compositionally biased region" description="Basic and acidic residues" evidence="7">
    <location>
        <begin position="776"/>
        <end position="785"/>
    </location>
</feature>
<dbReference type="PROSITE" id="PS00028">
    <property type="entry name" value="ZINC_FINGER_C2H2_1"/>
    <property type="match status" value="1"/>
</dbReference>
<evidence type="ECO:0000256" key="7">
    <source>
        <dbReference type="SAM" id="MobiDB-lite"/>
    </source>
</evidence>
<dbReference type="SMART" id="SM00249">
    <property type="entry name" value="PHD"/>
    <property type="match status" value="1"/>
</dbReference>
<dbReference type="InterPro" id="IPR016197">
    <property type="entry name" value="Chromo-like_dom_sf"/>
</dbReference>
<dbReference type="GO" id="GO:0044545">
    <property type="term" value="C:NSL complex"/>
    <property type="evidence" value="ECO:0007669"/>
    <property type="project" value="TreeGrafter"/>
</dbReference>
<dbReference type="WBParaSite" id="PSAMB.scaffold1699size28609.g14572.t1">
    <property type="protein sequence ID" value="PSAMB.scaffold1699size28609.g14572.t1"/>
    <property type="gene ID" value="PSAMB.scaffold1699size28609.g14572"/>
</dbReference>
<proteinExistence type="predicted"/>
<feature type="compositionally biased region" description="Polar residues" evidence="7">
    <location>
        <begin position="389"/>
        <end position="401"/>
    </location>
</feature>
<dbReference type="Gene3D" id="3.30.40.10">
    <property type="entry name" value="Zinc/RING finger domain, C3HC4 (zinc finger)"/>
    <property type="match status" value="1"/>
</dbReference>
<evidence type="ECO:0000256" key="3">
    <source>
        <dbReference type="ARBA" id="ARBA00022737"/>
    </source>
</evidence>
<dbReference type="InterPro" id="IPR043449">
    <property type="entry name" value="PHF20-like"/>
</dbReference>
<dbReference type="Gene3D" id="2.30.30.140">
    <property type="match status" value="2"/>
</dbReference>
<feature type="region of interest" description="Disordered" evidence="7">
    <location>
        <begin position="224"/>
        <end position="311"/>
    </location>
</feature>
<keyword evidence="5" id="KW-0862">Zinc</keyword>
<feature type="region of interest" description="Disordered" evidence="7">
    <location>
        <begin position="1115"/>
        <end position="1261"/>
    </location>
</feature>
<feature type="region of interest" description="Disordered" evidence="7">
    <location>
        <begin position="1"/>
        <end position="46"/>
    </location>
</feature>
<keyword evidence="3" id="KW-0677">Repeat</keyword>
<sequence>MDGDEGSSDRTGAGGLRRGSSAASDHTDDGSNGKSRKSSDYRGGGQFIHPVPIEQQVIDASVDPVIYKKDAWVYAQDQKNDWYVARMYAARETSNGQEIKVHYRGWNTRYDIFLPLSRLRAYNGPVLDADKDAETFSVGDFVGARWGGKTFPAKILEFLTVDGEESAKVLFDDGFEKAVRIKTLSKLPGAQLAKIDMATFGRNLVLKSERTSFDDDKQIQELAHSNERVKRKSAGTTLKRLTEAVMGTHRSSLGSSGKKGRPKSTSRSQSAERSESVPSESPGDHLVVDDVTPVPSFPDCFPQPSSSPADIERDKKIEAQFAVQRGPTTTEDRCARVRRFNFDHERTGHVGDLPSDVILPPALSATSSRKRKATATPIAASPTPAKFTAVQTEPPSQPSTVSRRSAARRSRGDERTTTPKSPEDGGLERTSGKEEPAPSPSSASIRPATARRRSQGARLSSDRKDTAAEWGEESEAASKPLVPSDSEGRPSSSASASPTSVDAKSAASTSASALSARRSVRPRKQTTKAAESFEVVAHRRRSHRSSPSGASTERIESTDSAAAPEEASLQTPAVDDKSPPSKDPRSPKRTPKPRASPVQTDQKTPQTASSEKAVVASEEKTQQASQKSPASQAKSPKKAVVASEEKTQQASQKSPASQAKSPKSADNVSTVQLGEATKSSPEKRLPKSPVSPRSSASQRASLTPVDKTDKQSPVGQAIDSLVQIATSPQTADRDGTEPTAQSTTSPQQRSIADELLDDWTDQPPRAIGSQTNDMSGRVRGERDASATDEGMEEDRETDGKQLIGADDHSAAWKAEHSQEGMVIDAARERERTTSTASIDRPAKQLSQQADSLDADWLNEFTWLKCEDGVIYCAVCTLFNETKQQSDEFTEGLTAQLCTLERIKAHDTSEEHKTAEAAQEKDNEKTGAEMSEKVAKARKAKQLKRALSVGEAVVRLQDIKKESPSSTEPGTPSDKDQKPAIKKWQTSEKERGRVMRKVNEIMVGREDFLVVDGDFAYCKVCRHYATEGGSKGNQWVRGTPIGSVATVVAHENTAPHRKKIAQYYAEVLKMPMPASGGRLSMKHEIRCSYEGCEKTFRSLDMMGAHVRHSHQLKDADGVPIAPLPEVKTPAATPRPALVGHARHSTTTKKPSLKSPKKTSKKAGQPPVKKPRRIINSSESEADNSGEENEDVGANAFDSDDYEPEREEKVSSDEAMSSDEDDDNNGDVNVDGEEEEEDDEDQTDTGSEDGQERSRSSVSELGSEDVIRCQCQDNVENGFMLQCDRCKTWQHGDCVGISKQQTPELYICYVCVDPPKIRSSRRYTEKVREEYVGDGLLPSLGLTPAAGDANGPAPMPSRAPIMIRTHALKSRALEMYDRLRSIKVRMRVGCDPSYVASLPADARPETALKEEITQMQDDVEERLVELANELGAAEKFWYAKFSAIGERESSAAMSKNLLDLTKDLKKIKKMALLSR</sequence>
<feature type="compositionally biased region" description="Low complexity" evidence="7">
    <location>
        <begin position="374"/>
        <end position="385"/>
    </location>
</feature>
<feature type="compositionally biased region" description="Low complexity" evidence="7">
    <location>
        <begin position="483"/>
        <end position="517"/>
    </location>
</feature>
<dbReference type="PANTHER" id="PTHR15856:SF51">
    <property type="entry name" value="MBD-R2"/>
    <property type="match status" value="1"/>
</dbReference>
<dbReference type="SUPFAM" id="SSF57903">
    <property type="entry name" value="FYVE/PHD zinc finger"/>
    <property type="match status" value="1"/>
</dbReference>
<keyword evidence="6" id="KW-0539">Nucleus</keyword>
<reference evidence="10" key="1">
    <citation type="submission" date="2022-11" db="UniProtKB">
        <authorList>
            <consortium name="WormBaseParasite"/>
        </authorList>
    </citation>
    <scope>IDENTIFICATION</scope>
</reference>
<feature type="compositionally biased region" description="Polar residues" evidence="7">
    <location>
        <begin position="738"/>
        <end position="750"/>
    </location>
</feature>
<dbReference type="GO" id="GO:0008270">
    <property type="term" value="F:zinc ion binding"/>
    <property type="evidence" value="ECO:0007669"/>
    <property type="project" value="UniProtKB-KW"/>
</dbReference>
<feature type="compositionally biased region" description="Low complexity" evidence="7">
    <location>
        <begin position="622"/>
        <end position="665"/>
    </location>
</feature>
<dbReference type="GO" id="GO:0006357">
    <property type="term" value="P:regulation of transcription by RNA polymerase II"/>
    <property type="evidence" value="ECO:0007669"/>
    <property type="project" value="TreeGrafter"/>
</dbReference>
<evidence type="ECO:0000259" key="8">
    <source>
        <dbReference type="PROSITE" id="PS00028"/>
    </source>
</evidence>
<dbReference type="GO" id="GO:0005634">
    <property type="term" value="C:nucleus"/>
    <property type="evidence" value="ECO:0007669"/>
    <property type="project" value="UniProtKB-SubCell"/>
</dbReference>
<dbReference type="PROSITE" id="PS01359">
    <property type="entry name" value="ZF_PHD_1"/>
    <property type="match status" value="1"/>
</dbReference>
<keyword evidence="4" id="KW-0863">Zinc-finger</keyword>
<feature type="domain" description="C2H2-type" evidence="8">
    <location>
        <begin position="1086"/>
        <end position="1109"/>
    </location>
</feature>
<feature type="compositionally biased region" description="Basic and acidic residues" evidence="7">
    <location>
        <begin position="574"/>
        <end position="586"/>
    </location>
</feature>